<accession>G0V551</accession>
<evidence type="ECO:0000256" key="1">
    <source>
        <dbReference type="SAM" id="MobiDB-lite"/>
    </source>
</evidence>
<dbReference type="Proteomes" id="UP000001640">
    <property type="component" value="Chromosome 1"/>
</dbReference>
<dbReference type="GeneID" id="96900075"/>
<organism evidence="3 4">
    <name type="scientific">Naumovozyma castellii</name>
    <name type="common">Yeast</name>
    <name type="synonym">Saccharomyces castellii</name>
    <dbReference type="NCBI Taxonomy" id="27288"/>
    <lineage>
        <taxon>Eukaryota</taxon>
        <taxon>Fungi</taxon>
        <taxon>Dikarya</taxon>
        <taxon>Ascomycota</taxon>
        <taxon>Saccharomycotina</taxon>
        <taxon>Saccharomycetes</taxon>
        <taxon>Saccharomycetales</taxon>
        <taxon>Saccharomycetaceae</taxon>
        <taxon>Naumovozyma</taxon>
    </lineage>
</organism>
<feature type="chain" id="PRO_5003410584" evidence="2">
    <location>
        <begin position="20"/>
        <end position="80"/>
    </location>
</feature>
<dbReference type="RefSeq" id="XP_003672977.1">
    <property type="nucleotide sequence ID" value="XM_003672929.1"/>
</dbReference>
<sequence>MQFKNIVALLATTAAVANAQAVANNATAPSNGTTPVVTPNNTNNASNGTTSRISTGAAATNTIGAGIFGAAIAAGITFLF</sequence>
<dbReference type="AlphaFoldDB" id="G0V551"/>
<reference evidence="3 4" key="1">
    <citation type="journal article" date="2011" name="Proc. Natl. Acad. Sci. U.S.A.">
        <title>Evolutionary erosion of yeast sex chromosomes by mating-type switching accidents.</title>
        <authorList>
            <person name="Gordon J.L."/>
            <person name="Armisen D."/>
            <person name="Proux-Wera E."/>
            <person name="Oheigeartaigh S.S."/>
            <person name="Byrne K.P."/>
            <person name="Wolfe K.H."/>
        </authorList>
    </citation>
    <scope>NUCLEOTIDE SEQUENCE [LARGE SCALE GENOMIC DNA]</scope>
    <source>
        <strain evidence="4">ATCC 76901 / BCRC 22586 / CBS 4309 / NBRC 1992 / NRRL Y-12630</strain>
    </source>
</reference>
<dbReference type="HOGENOM" id="CLU_149546_0_1_1"/>
<gene>
    <name evidence="3" type="primary">NCAS0A00260</name>
    <name evidence="3" type="ordered locus">NCAS_0A00260</name>
</gene>
<reference key="2">
    <citation type="submission" date="2011-08" db="EMBL/GenBank/DDBJ databases">
        <title>Genome sequence of Naumovozyma castellii.</title>
        <authorList>
            <person name="Gordon J.L."/>
            <person name="Armisen D."/>
            <person name="Proux-Wera E."/>
            <person name="OhEigeartaigh S.S."/>
            <person name="Byrne K.P."/>
            <person name="Wolfe K.H."/>
        </authorList>
    </citation>
    <scope>NUCLEOTIDE SEQUENCE</scope>
    <source>
        <strain>Type strain:CBS 4309</strain>
    </source>
</reference>
<evidence type="ECO:0000313" key="3">
    <source>
        <dbReference type="EMBL" id="CCC66587.1"/>
    </source>
</evidence>
<evidence type="ECO:0000256" key="2">
    <source>
        <dbReference type="SAM" id="SignalP"/>
    </source>
</evidence>
<protein>
    <submittedName>
        <fullName evidence="3">Uncharacterized protein</fullName>
    </submittedName>
</protein>
<dbReference type="InParanoid" id="G0V551"/>
<name>G0V551_NAUCA</name>
<feature type="region of interest" description="Disordered" evidence="1">
    <location>
        <begin position="27"/>
        <end position="50"/>
    </location>
</feature>
<dbReference type="EMBL" id="HE576752">
    <property type="protein sequence ID" value="CCC66587.1"/>
    <property type="molecule type" value="Genomic_DNA"/>
</dbReference>
<evidence type="ECO:0000313" key="4">
    <source>
        <dbReference type="Proteomes" id="UP000001640"/>
    </source>
</evidence>
<feature type="signal peptide" evidence="2">
    <location>
        <begin position="1"/>
        <end position="19"/>
    </location>
</feature>
<keyword evidence="2" id="KW-0732">Signal</keyword>
<dbReference type="KEGG" id="ncs:NCAS_0A00260"/>
<keyword evidence="4" id="KW-1185">Reference proteome</keyword>
<proteinExistence type="predicted"/>